<feature type="domain" description="FAS1" evidence="1">
    <location>
        <begin position="569"/>
        <end position="735"/>
    </location>
</feature>
<dbReference type="InterPro" id="IPR050904">
    <property type="entry name" value="Adhesion/Biosynth-related"/>
</dbReference>
<sequence>MRHQYPMRTFFILFVAFSSLVSCTREELDIYARPEGLEPPIYQQLQAKKNFNTLLQVIDKSGYQRTLSSAGYWTMFAPNDEAFTKYLQKNNLTVGTIDSTKARELIQYLLVYNAFDKDRLDDYQSTIGWVPSKAFRRRTAYYTGFYTDQTFDGASVKAVASNRNSTFYSTADNNNKYLSYFTDNYFADKGLTAADYNYFYPSVPYTGFNVMDSKVVTKDIVAENGMIHEVDNVFTAQPSIEEYLRNKPEYSEFKKILEKYAVNFIPNAEATKKYQILTGKSDQVYIKSYSKQALTFWPNNENFTKFADNDGQQEAWSIFVPTNETLQPYLKNVILENYASLDVVPSSIIADLLNAHLWSSGVWPSKFKSSFNGFGEEARFDPVANVVEKKILSNGFFYGTNKVQETNVFSTVYAKAYLDPKYSIMTRLLNLDLRPTILNPKFNYTVFMMSDDAFKTAGYDYDGAKNEWGYTAPGTTTRTVGDINRNNLLRIVATSVIPTPNNELDNLNKDGIIDASNGEYIKYSQNKVYSAGLADISKTLTILGSKSASNGKVYYTDGLLNFTALNIGKHIETLGTATTSPFNFFWQFLKNSANAYNATTGEITGTASGSFYTVFVPDNAAIQAAVNAGVLPGTGTGAVKTPNFNPTTNDDKLKVLNFISYHVLNKKSLIPDGKESGSMETLLKDNTGDGIRVTVINSVGAMQVTDRNSRKSVVNVAKSNNLSNRAVIHLVDNYLQP</sequence>
<dbReference type="PANTHER" id="PTHR10900">
    <property type="entry name" value="PERIOSTIN-RELATED"/>
    <property type="match status" value="1"/>
</dbReference>
<proteinExistence type="predicted"/>
<protein>
    <submittedName>
        <fullName evidence="2">Fasciclin domain-containing protein</fullName>
    </submittedName>
</protein>
<dbReference type="OrthoDB" id="659398at2"/>
<name>A0A316DIX0_9BACT</name>
<dbReference type="Proteomes" id="UP000245489">
    <property type="component" value="Unassembled WGS sequence"/>
</dbReference>
<feature type="domain" description="FAS1" evidence="1">
    <location>
        <begin position="38"/>
        <end position="234"/>
    </location>
</feature>
<organism evidence="2 3">
    <name type="scientific">Arcicella aurantiaca</name>
    <dbReference type="NCBI Taxonomy" id="591202"/>
    <lineage>
        <taxon>Bacteria</taxon>
        <taxon>Pseudomonadati</taxon>
        <taxon>Bacteroidota</taxon>
        <taxon>Cytophagia</taxon>
        <taxon>Cytophagales</taxon>
        <taxon>Flectobacillaceae</taxon>
        <taxon>Arcicella</taxon>
    </lineage>
</organism>
<dbReference type="EMBL" id="QGGO01000031">
    <property type="protein sequence ID" value="PWK18121.1"/>
    <property type="molecule type" value="Genomic_DNA"/>
</dbReference>
<gene>
    <name evidence="2" type="ORF">LV89_04148</name>
</gene>
<dbReference type="PROSITE" id="PS51257">
    <property type="entry name" value="PROKAR_LIPOPROTEIN"/>
    <property type="match status" value="1"/>
</dbReference>
<dbReference type="PANTHER" id="PTHR10900:SF77">
    <property type="entry name" value="FI19380P1"/>
    <property type="match status" value="1"/>
</dbReference>
<reference evidence="2 3" key="1">
    <citation type="submission" date="2018-05" db="EMBL/GenBank/DDBJ databases">
        <title>Genomic Encyclopedia of Archaeal and Bacterial Type Strains, Phase II (KMG-II): from individual species to whole genera.</title>
        <authorList>
            <person name="Goeker M."/>
        </authorList>
    </citation>
    <scope>NUCLEOTIDE SEQUENCE [LARGE SCALE GENOMIC DNA]</scope>
    <source>
        <strain evidence="2 3">DSM 22214</strain>
    </source>
</reference>
<evidence type="ECO:0000313" key="2">
    <source>
        <dbReference type="EMBL" id="PWK18121.1"/>
    </source>
</evidence>
<feature type="domain" description="FAS1" evidence="1">
    <location>
        <begin position="409"/>
        <end position="560"/>
    </location>
</feature>
<evidence type="ECO:0000259" key="1">
    <source>
        <dbReference type="PROSITE" id="PS50213"/>
    </source>
</evidence>
<dbReference type="Gene3D" id="2.30.180.10">
    <property type="entry name" value="FAS1 domain"/>
    <property type="match status" value="3"/>
</dbReference>
<dbReference type="InterPro" id="IPR036378">
    <property type="entry name" value="FAS1_dom_sf"/>
</dbReference>
<evidence type="ECO:0000313" key="3">
    <source>
        <dbReference type="Proteomes" id="UP000245489"/>
    </source>
</evidence>
<keyword evidence="3" id="KW-1185">Reference proteome</keyword>
<comment type="caution">
    <text evidence="2">The sequence shown here is derived from an EMBL/GenBank/DDBJ whole genome shotgun (WGS) entry which is preliminary data.</text>
</comment>
<dbReference type="SUPFAM" id="SSF82153">
    <property type="entry name" value="FAS1 domain"/>
    <property type="match status" value="3"/>
</dbReference>
<dbReference type="PROSITE" id="PS50213">
    <property type="entry name" value="FAS1"/>
    <property type="match status" value="3"/>
</dbReference>
<dbReference type="InterPro" id="IPR000782">
    <property type="entry name" value="FAS1_domain"/>
</dbReference>
<dbReference type="RefSeq" id="WP_109744813.1">
    <property type="nucleotide sequence ID" value="NZ_QGGO01000031.1"/>
</dbReference>
<dbReference type="Pfam" id="PF02469">
    <property type="entry name" value="Fasciclin"/>
    <property type="match status" value="2"/>
</dbReference>
<dbReference type="AlphaFoldDB" id="A0A316DIX0"/>
<accession>A0A316DIX0</accession>